<feature type="compositionally biased region" description="Basic residues" evidence="1">
    <location>
        <begin position="499"/>
        <end position="509"/>
    </location>
</feature>
<keyword evidence="3" id="KW-1185">Reference proteome</keyword>
<evidence type="ECO:0000313" key="2">
    <source>
        <dbReference type="EMBL" id="CAK6972734.1"/>
    </source>
</evidence>
<protein>
    <submittedName>
        <fullName evidence="2">Uncharacterized protein zgc:113229</fullName>
    </submittedName>
</protein>
<reference evidence="2 3" key="1">
    <citation type="submission" date="2024-01" db="EMBL/GenBank/DDBJ databases">
        <authorList>
            <person name="Alioto T."/>
            <person name="Alioto T."/>
            <person name="Gomez Garrido J."/>
        </authorList>
    </citation>
    <scope>NUCLEOTIDE SEQUENCE [LARGE SCALE GENOMIC DNA]</scope>
</reference>
<evidence type="ECO:0000313" key="3">
    <source>
        <dbReference type="Proteomes" id="UP001314229"/>
    </source>
</evidence>
<feature type="compositionally biased region" description="Polar residues" evidence="1">
    <location>
        <begin position="569"/>
        <end position="580"/>
    </location>
</feature>
<organism evidence="2 3">
    <name type="scientific">Scomber scombrus</name>
    <name type="common">Atlantic mackerel</name>
    <name type="synonym">Scomber vernalis</name>
    <dbReference type="NCBI Taxonomy" id="13677"/>
    <lineage>
        <taxon>Eukaryota</taxon>
        <taxon>Metazoa</taxon>
        <taxon>Chordata</taxon>
        <taxon>Craniata</taxon>
        <taxon>Vertebrata</taxon>
        <taxon>Euteleostomi</taxon>
        <taxon>Actinopterygii</taxon>
        <taxon>Neopterygii</taxon>
        <taxon>Teleostei</taxon>
        <taxon>Neoteleostei</taxon>
        <taxon>Acanthomorphata</taxon>
        <taxon>Pelagiaria</taxon>
        <taxon>Scombriformes</taxon>
        <taxon>Scombridae</taxon>
        <taxon>Scomber</taxon>
    </lineage>
</organism>
<feature type="region of interest" description="Disordered" evidence="1">
    <location>
        <begin position="565"/>
        <end position="588"/>
    </location>
</feature>
<comment type="caution">
    <text evidence="2">The sequence shown here is derived from an EMBL/GenBank/DDBJ whole genome shotgun (WGS) entry which is preliminary data.</text>
</comment>
<dbReference type="Proteomes" id="UP001314229">
    <property type="component" value="Unassembled WGS sequence"/>
</dbReference>
<feature type="compositionally biased region" description="Polar residues" evidence="1">
    <location>
        <begin position="230"/>
        <end position="248"/>
    </location>
</feature>
<name>A0AAV1PP66_SCOSC</name>
<proteinExistence type="predicted"/>
<feature type="compositionally biased region" description="Basic and acidic residues" evidence="1">
    <location>
        <begin position="529"/>
        <end position="538"/>
    </location>
</feature>
<feature type="compositionally biased region" description="Basic and acidic residues" evidence="1">
    <location>
        <begin position="309"/>
        <end position="320"/>
    </location>
</feature>
<dbReference type="AlphaFoldDB" id="A0AAV1PP66"/>
<feature type="compositionally biased region" description="Basic and acidic residues" evidence="1">
    <location>
        <begin position="252"/>
        <end position="284"/>
    </location>
</feature>
<gene>
    <name evidence="2" type="ORF">FSCOSCO3_A032345</name>
</gene>
<dbReference type="EMBL" id="CAWUFR010000211">
    <property type="protein sequence ID" value="CAK6972734.1"/>
    <property type="molecule type" value="Genomic_DNA"/>
</dbReference>
<feature type="region of interest" description="Disordered" evidence="1">
    <location>
        <begin position="230"/>
        <end position="337"/>
    </location>
</feature>
<feature type="compositionally biased region" description="Polar residues" evidence="1">
    <location>
        <begin position="516"/>
        <end position="526"/>
    </location>
</feature>
<evidence type="ECO:0000256" key="1">
    <source>
        <dbReference type="SAM" id="MobiDB-lite"/>
    </source>
</evidence>
<feature type="region of interest" description="Disordered" evidence="1">
    <location>
        <begin position="162"/>
        <end position="189"/>
    </location>
</feature>
<sequence>MSQSHNPKDNQAVLQSMLQRLKLQPGRETQATLNTSVPTTATSTLCKDGKSGASDFQKVNSSHINAFEFGVNGIPTKRFGISAADSNFGIKDRERQQPEQSSKLDSVLVSVPSHKDNTDGDTGVNRVLGQVTLPGINHAGTGQPFPAKSLKDADITSFERTDGEIQGETGSFGSIAGNKDAVTTTGQNQEQGFTPRVYVWSLKGADIDTGGQENKVLHVGNGEFGALAQSKDTQTVQASQKTSNSSPRRNQRTSENKTRRWTQRIKERWRERPGAFGKKGKEEGLPGIESSPQNQPLTSQHVINTSNEDGERIVSPRDSIDTSETISAHSEERTYDGHIRSSDDFEFGLGSFSLLEEITTGQEWAKFLKPTISASQWPSKEQQSQPKITHNPYNSGQSSMILNQQGGGNNQWDVRGSKLSPVSDFRMAQISPDAFLSASMGIVEGKHDAVQDVHSRADQLEPMDHGHTQLNMQSEERRQGRTPSFVQSADILLNPALKSRVHSNRKRQHRSAEMTEGSTSSLNVPSSHVMEETGESQHDNVFLNPPLLSLSPSSFTPYGPTPRGVLKHSVSQDSESSMETMTKRRRVEENRRVRFSEQVVTIAPQAELDMDVTDSEEDSVAEEDSIIEQEFEVEPVPVEEQVAPARRPALPAWILALKRKNMGKKH</sequence>
<accession>A0AAV1PP66</accession>
<feature type="region of interest" description="Disordered" evidence="1">
    <location>
        <begin position="496"/>
        <end position="543"/>
    </location>
</feature>
<feature type="compositionally biased region" description="Polar residues" evidence="1">
    <location>
        <begin position="290"/>
        <end position="307"/>
    </location>
</feature>